<dbReference type="AlphaFoldDB" id="A0A1I7WW41"/>
<dbReference type="WBParaSite" id="Hba_09441">
    <property type="protein sequence ID" value="Hba_09441"/>
    <property type="gene ID" value="Hba_09441"/>
</dbReference>
<evidence type="ECO:0000313" key="2">
    <source>
        <dbReference type="Proteomes" id="UP000095283"/>
    </source>
</evidence>
<keyword evidence="2" id="KW-1185">Reference proteome</keyword>
<evidence type="ECO:0000256" key="1">
    <source>
        <dbReference type="SAM" id="Phobius"/>
    </source>
</evidence>
<organism evidence="2 3">
    <name type="scientific">Heterorhabditis bacteriophora</name>
    <name type="common">Entomopathogenic nematode worm</name>
    <dbReference type="NCBI Taxonomy" id="37862"/>
    <lineage>
        <taxon>Eukaryota</taxon>
        <taxon>Metazoa</taxon>
        <taxon>Ecdysozoa</taxon>
        <taxon>Nematoda</taxon>
        <taxon>Chromadorea</taxon>
        <taxon>Rhabditida</taxon>
        <taxon>Rhabditina</taxon>
        <taxon>Rhabditomorpha</taxon>
        <taxon>Strongyloidea</taxon>
        <taxon>Heterorhabditidae</taxon>
        <taxon>Heterorhabditis</taxon>
    </lineage>
</organism>
<keyword evidence="1" id="KW-0812">Transmembrane</keyword>
<reference evidence="3" key="1">
    <citation type="submission" date="2016-11" db="UniProtKB">
        <authorList>
            <consortium name="WormBaseParasite"/>
        </authorList>
    </citation>
    <scope>IDENTIFICATION</scope>
</reference>
<evidence type="ECO:0000313" key="3">
    <source>
        <dbReference type="WBParaSite" id="Hba_09441"/>
    </source>
</evidence>
<keyword evidence="1" id="KW-0472">Membrane</keyword>
<protein>
    <submittedName>
        <fullName evidence="3">Uncharacterized protein</fullName>
    </submittedName>
</protein>
<name>A0A1I7WW41_HETBA</name>
<proteinExistence type="predicted"/>
<keyword evidence="1" id="KW-1133">Transmembrane helix</keyword>
<accession>A0A1I7WW41</accession>
<feature type="transmembrane region" description="Helical" evidence="1">
    <location>
        <begin position="6"/>
        <end position="25"/>
    </location>
</feature>
<dbReference type="Proteomes" id="UP000095283">
    <property type="component" value="Unplaced"/>
</dbReference>
<sequence length="34" mass="3993">MMISAYGSVATIFLIYFNAPYRKFLSEKLREFGK</sequence>